<dbReference type="RefSeq" id="WP_113635028.1">
    <property type="nucleotide sequence ID" value="NZ_QNUX01000006.1"/>
</dbReference>
<gene>
    <name evidence="2" type="ORF">DR980_08570</name>
</gene>
<keyword evidence="1" id="KW-0732">Signal</keyword>
<dbReference type="Proteomes" id="UP000253676">
    <property type="component" value="Unassembled WGS sequence"/>
</dbReference>
<dbReference type="PROSITE" id="PS51257">
    <property type="entry name" value="PROKAR_LIPOPROTEIN"/>
    <property type="match status" value="1"/>
</dbReference>
<accession>A0A366B088</accession>
<evidence type="ECO:0000313" key="3">
    <source>
        <dbReference type="Proteomes" id="UP000253676"/>
    </source>
</evidence>
<evidence type="ECO:0008006" key="4">
    <source>
        <dbReference type="Google" id="ProtNLM"/>
    </source>
</evidence>
<feature type="chain" id="PRO_5016570148" description="DUF1735 domain-containing protein" evidence="1">
    <location>
        <begin position="24"/>
        <end position="268"/>
    </location>
</feature>
<protein>
    <recommendedName>
        <fullName evidence="4">DUF1735 domain-containing protein</fullName>
    </recommendedName>
</protein>
<comment type="caution">
    <text evidence="2">The sequence shown here is derived from an EMBL/GenBank/DDBJ whole genome shotgun (WGS) entry which is preliminary data.</text>
</comment>
<reference evidence="2 3" key="1">
    <citation type="submission" date="2018-07" db="EMBL/GenBank/DDBJ databases">
        <title>Complete genome sequence of Flavobacterium psychrolimnae LMG 22018.</title>
        <authorList>
            <person name="Kim D.-U."/>
        </authorList>
    </citation>
    <scope>NUCLEOTIDE SEQUENCE [LARGE SCALE GENOMIC DNA]</scope>
    <source>
        <strain evidence="2 3">LMG 22018</strain>
    </source>
</reference>
<organism evidence="2 3">
    <name type="scientific">Flavobacterium psychrolimnae</name>
    <dbReference type="NCBI Taxonomy" id="249351"/>
    <lineage>
        <taxon>Bacteria</taxon>
        <taxon>Pseudomonadati</taxon>
        <taxon>Bacteroidota</taxon>
        <taxon>Flavobacteriia</taxon>
        <taxon>Flavobacteriales</taxon>
        <taxon>Flavobacteriaceae</taxon>
        <taxon>Flavobacterium</taxon>
    </lineage>
</organism>
<proteinExistence type="predicted"/>
<evidence type="ECO:0000313" key="2">
    <source>
        <dbReference type="EMBL" id="RBN50520.1"/>
    </source>
</evidence>
<evidence type="ECO:0000256" key="1">
    <source>
        <dbReference type="SAM" id="SignalP"/>
    </source>
</evidence>
<sequence length="268" mass="28775">MKKFILSLVVIAVLAGCSADEQATYQDDLAYVGFVSSAVDLKVPINSTSSVDLVLRASNKSNVARTYNVAAIAAQTDANSATYSFPATFTIPADSYTGTLTITGTDNNLINSTIKKLTLKISGFGANESFDNDKVVINIVEVCPVNSVNFPGNFSSANFYNDGISTVYQVVAGPQPNTFIIRNFFEGATSPDLTITYDPSNNRVTFVPKALGINFGNGPVSIRVPTSGSNFSSIDGCTGRISLWIEYWLPNTNQTYRAAGYNEIFART</sequence>
<dbReference type="AlphaFoldDB" id="A0A366B088"/>
<dbReference type="EMBL" id="QNUX01000006">
    <property type="protein sequence ID" value="RBN50520.1"/>
    <property type="molecule type" value="Genomic_DNA"/>
</dbReference>
<dbReference type="OrthoDB" id="1341662at2"/>
<feature type="signal peptide" evidence="1">
    <location>
        <begin position="1"/>
        <end position="23"/>
    </location>
</feature>
<keyword evidence="3" id="KW-1185">Reference proteome</keyword>
<name>A0A366B088_9FLAO</name>